<comment type="caution">
    <text evidence="2">The sequence shown here is derived from an EMBL/GenBank/DDBJ whole genome shotgun (WGS) entry which is preliminary data.</text>
</comment>
<accession>A0ABV3XYB1</accession>
<evidence type="ECO:0000313" key="2">
    <source>
        <dbReference type="EMBL" id="MEX5729342.1"/>
    </source>
</evidence>
<dbReference type="Pfam" id="PF13403">
    <property type="entry name" value="Hint_2"/>
    <property type="match status" value="1"/>
</dbReference>
<dbReference type="EMBL" id="JBEHHI010000002">
    <property type="protein sequence ID" value="MEX5729342.1"/>
    <property type="molecule type" value="Genomic_DNA"/>
</dbReference>
<proteinExistence type="predicted"/>
<name>A0ABV3XYB1_9RHOB</name>
<sequence length="351" mass="37322">MTGSIPKPPAPSYGCHVFDAADLVAVAGANQGDALTPCETLCPGDVYEMREAAEALYLSVADAAAASARSAHVLRAGDEAAEIAAGTEIGQPGERLGIDGKLTLMAPDGAQVELLLVLLSEGPAARLAFLPLGPVEPRVGYALIRVDTAPGPVRLADITSVAFTRGTMIAVAGGEQRPIETLSVGDRLLTRDHGAQPLRWIGRRTVRGVGAYAPVVIAKGTLGNASDLIVSQHQRLFIYQRGRQRLTSTAEALVKAQHLVDGDTAYIRKGGFVEYFHLVFDRHEILYAEGIPTESLLVNEAMLGRMPEDLAREVARRFPLLAQRPHFGTEADGALLRGKGAAELRRLLGQS</sequence>
<gene>
    <name evidence="2" type="ORF">Ga0609869_002695</name>
</gene>
<dbReference type="Gene3D" id="2.170.16.10">
    <property type="entry name" value="Hedgehog/Intein (Hint) domain"/>
    <property type="match status" value="1"/>
</dbReference>
<evidence type="ECO:0000259" key="1">
    <source>
        <dbReference type="Pfam" id="PF13403"/>
    </source>
</evidence>
<dbReference type="Proteomes" id="UP001560019">
    <property type="component" value="Unassembled WGS sequence"/>
</dbReference>
<reference evidence="2 3" key="1">
    <citation type="submission" date="2024-06" db="EMBL/GenBank/DDBJ databases">
        <title>Genome of Rhodovulum iodosum, a marine photoferrotroph.</title>
        <authorList>
            <person name="Bianchini G."/>
            <person name="Nikeleit V."/>
            <person name="Kappler A."/>
            <person name="Bryce C."/>
            <person name="Sanchez-Baracaldo P."/>
        </authorList>
    </citation>
    <scope>NUCLEOTIDE SEQUENCE [LARGE SCALE GENOMIC DNA]</scope>
    <source>
        <strain evidence="2 3">UT/N1</strain>
    </source>
</reference>
<dbReference type="RefSeq" id="WP_125404931.1">
    <property type="nucleotide sequence ID" value="NZ_JBEHHI010000002.1"/>
</dbReference>
<protein>
    <recommendedName>
        <fullName evidence="1">Hedgehog/Intein (Hint) domain-containing protein</fullName>
    </recommendedName>
</protein>
<keyword evidence="3" id="KW-1185">Reference proteome</keyword>
<dbReference type="InterPro" id="IPR028992">
    <property type="entry name" value="Hedgehog/Intein_dom"/>
</dbReference>
<dbReference type="InterPro" id="IPR036844">
    <property type="entry name" value="Hint_dom_sf"/>
</dbReference>
<evidence type="ECO:0000313" key="3">
    <source>
        <dbReference type="Proteomes" id="UP001560019"/>
    </source>
</evidence>
<dbReference type="SUPFAM" id="SSF51294">
    <property type="entry name" value="Hedgehog/intein (Hint) domain"/>
    <property type="match status" value="1"/>
</dbReference>
<feature type="domain" description="Hedgehog/Intein (Hint)" evidence="1">
    <location>
        <begin position="162"/>
        <end position="297"/>
    </location>
</feature>
<organism evidence="2 3">
    <name type="scientific">Rhodovulum iodosum</name>
    <dbReference type="NCBI Taxonomy" id="68291"/>
    <lineage>
        <taxon>Bacteria</taxon>
        <taxon>Pseudomonadati</taxon>
        <taxon>Pseudomonadota</taxon>
        <taxon>Alphaproteobacteria</taxon>
        <taxon>Rhodobacterales</taxon>
        <taxon>Paracoccaceae</taxon>
        <taxon>Rhodovulum</taxon>
    </lineage>
</organism>